<proteinExistence type="predicted"/>
<evidence type="ECO:0000313" key="2">
    <source>
        <dbReference type="Proteomes" id="UP000253034"/>
    </source>
</evidence>
<dbReference type="Proteomes" id="UP000253034">
    <property type="component" value="Unassembled WGS sequence"/>
</dbReference>
<accession>A0A369BFN6</accession>
<protein>
    <submittedName>
        <fullName evidence="1">Uncharacterized protein</fullName>
    </submittedName>
</protein>
<gene>
    <name evidence="1" type="ORF">DFR58_10331</name>
</gene>
<dbReference type="EMBL" id="QPJT01000003">
    <property type="protein sequence ID" value="RCX19287.1"/>
    <property type="molecule type" value="Genomic_DNA"/>
</dbReference>
<reference evidence="1 2" key="1">
    <citation type="submission" date="2018-07" db="EMBL/GenBank/DDBJ databases">
        <title>Genomic Encyclopedia of Type Strains, Phase IV (KMG-IV): sequencing the most valuable type-strain genomes for metagenomic binning, comparative biology and taxonomic classification.</title>
        <authorList>
            <person name="Goeker M."/>
        </authorList>
    </citation>
    <scope>NUCLEOTIDE SEQUENCE [LARGE SCALE GENOMIC DNA]</scope>
    <source>
        <strain evidence="1 2">DSM 27016</strain>
    </source>
</reference>
<name>A0A369BFN6_9FIRM</name>
<dbReference type="RefSeq" id="WP_114296363.1">
    <property type="nucleotide sequence ID" value="NZ_QPJT01000003.1"/>
</dbReference>
<dbReference type="OrthoDB" id="2084926at2"/>
<dbReference type="AlphaFoldDB" id="A0A369BFN6"/>
<evidence type="ECO:0000313" key="1">
    <source>
        <dbReference type="EMBL" id="RCX19287.1"/>
    </source>
</evidence>
<keyword evidence="2" id="KW-1185">Reference proteome</keyword>
<sequence length="128" mass="14698">MNRYNLWDNIANGFNAANKVRDVYNSSLREDQNLSVRASNITLFLQMLSAISEYSPEPHREVISRAVDRCSLYNCTYKDLKRHFGSMRGHSPSLRSFTQTLGIIRPILDNGNKSVIDKILKIYEILST</sequence>
<comment type="caution">
    <text evidence="1">The sequence shown here is derived from an EMBL/GenBank/DDBJ whole genome shotgun (WGS) entry which is preliminary data.</text>
</comment>
<organism evidence="1 2">
    <name type="scientific">Anaerobacterium chartisolvens</name>
    <dbReference type="NCBI Taxonomy" id="1297424"/>
    <lineage>
        <taxon>Bacteria</taxon>
        <taxon>Bacillati</taxon>
        <taxon>Bacillota</taxon>
        <taxon>Clostridia</taxon>
        <taxon>Eubacteriales</taxon>
        <taxon>Oscillospiraceae</taxon>
        <taxon>Anaerobacterium</taxon>
    </lineage>
</organism>